<dbReference type="InterPro" id="IPR002692">
    <property type="entry name" value="S45"/>
</dbReference>
<dbReference type="PANTHER" id="PTHR34218">
    <property type="entry name" value="PEPTIDASE S45 PENICILLIN AMIDASE"/>
    <property type="match status" value="1"/>
</dbReference>
<dbReference type="InterPro" id="IPR029055">
    <property type="entry name" value="Ntn_hydrolases_N"/>
</dbReference>
<dbReference type="CDD" id="cd03747">
    <property type="entry name" value="Ntn_PGA_like"/>
    <property type="match status" value="1"/>
</dbReference>
<keyword evidence="6" id="KW-1185">Reference proteome</keyword>
<evidence type="ECO:0000256" key="3">
    <source>
        <dbReference type="ARBA" id="ARBA00022801"/>
    </source>
</evidence>
<evidence type="ECO:0000313" key="6">
    <source>
        <dbReference type="Proteomes" id="UP001201463"/>
    </source>
</evidence>
<dbReference type="InterPro" id="IPR023343">
    <property type="entry name" value="Penicillin_amidase_dom1"/>
</dbReference>
<keyword evidence="4" id="KW-0865">Zymogen</keyword>
<comment type="caution">
    <text evidence="5">The sequence shown here is derived from an EMBL/GenBank/DDBJ whole genome shotgun (WGS) entry which is preliminary data.</text>
</comment>
<accession>A0ABS8X9D8</accession>
<name>A0ABS8X9D8_9BURK</name>
<dbReference type="Gene3D" id="1.10.439.10">
    <property type="entry name" value="Penicillin Amidohydrolase, domain 1"/>
    <property type="match status" value="1"/>
</dbReference>
<dbReference type="SUPFAM" id="SSF56235">
    <property type="entry name" value="N-terminal nucleophile aminohydrolases (Ntn hydrolases)"/>
    <property type="match status" value="1"/>
</dbReference>
<proteinExistence type="inferred from homology"/>
<comment type="similarity">
    <text evidence="1">Belongs to the peptidase S45 family.</text>
</comment>
<dbReference type="Proteomes" id="UP001201463">
    <property type="component" value="Unassembled WGS sequence"/>
</dbReference>
<dbReference type="EMBL" id="JAJTWT010000003">
    <property type="protein sequence ID" value="MCE4537454.1"/>
    <property type="molecule type" value="Genomic_DNA"/>
</dbReference>
<dbReference type="RefSeq" id="WP_233391377.1">
    <property type="nucleotide sequence ID" value="NZ_JAJTWT010000003.1"/>
</dbReference>
<dbReference type="PANTHER" id="PTHR34218:SF3">
    <property type="entry name" value="ACYL-HOMOSERINE LACTONE ACYLASE PVDQ"/>
    <property type="match status" value="1"/>
</dbReference>
<dbReference type="InterPro" id="IPR043146">
    <property type="entry name" value="Penicillin_amidase_N_B-knob"/>
</dbReference>
<protein>
    <submittedName>
        <fullName evidence="5">Penicillin acylase family protein</fullName>
    </submittedName>
</protein>
<dbReference type="Gene3D" id="1.10.1400.10">
    <property type="match status" value="1"/>
</dbReference>
<keyword evidence="2" id="KW-0732">Signal</keyword>
<reference evidence="5 6" key="1">
    <citation type="submission" date="2021-12" db="EMBL/GenBank/DDBJ databases">
        <title>Genome seq of p7.</title>
        <authorList>
            <person name="Seo T."/>
        </authorList>
    </citation>
    <scope>NUCLEOTIDE SEQUENCE [LARGE SCALE GENOMIC DNA]</scope>
    <source>
        <strain evidence="5 6">P7</strain>
    </source>
</reference>
<dbReference type="InterPro" id="IPR014395">
    <property type="entry name" value="Pen/GL7ACA/AHL_acylase"/>
</dbReference>
<gene>
    <name evidence="5" type="ORF">LXT12_09360</name>
</gene>
<evidence type="ECO:0000313" key="5">
    <source>
        <dbReference type="EMBL" id="MCE4537454.1"/>
    </source>
</evidence>
<evidence type="ECO:0000256" key="4">
    <source>
        <dbReference type="ARBA" id="ARBA00023145"/>
    </source>
</evidence>
<dbReference type="PIRSF" id="PIRSF001227">
    <property type="entry name" value="Pen_acylase"/>
    <property type="match status" value="1"/>
</dbReference>
<evidence type="ECO:0000256" key="2">
    <source>
        <dbReference type="ARBA" id="ARBA00022729"/>
    </source>
</evidence>
<keyword evidence="3" id="KW-0378">Hydrolase</keyword>
<dbReference type="Gene3D" id="2.30.120.10">
    <property type="match status" value="1"/>
</dbReference>
<dbReference type="Gene3D" id="3.60.20.10">
    <property type="entry name" value="Glutamine Phosphoribosylpyrophosphate, subunit 1, domain 1"/>
    <property type="match status" value="1"/>
</dbReference>
<dbReference type="InterPro" id="IPR043147">
    <property type="entry name" value="Penicillin_amidase_A-knob"/>
</dbReference>
<dbReference type="Pfam" id="PF01804">
    <property type="entry name" value="Penicil_amidase"/>
    <property type="match status" value="1"/>
</dbReference>
<evidence type="ECO:0000256" key="1">
    <source>
        <dbReference type="ARBA" id="ARBA00006586"/>
    </source>
</evidence>
<organism evidence="5 6">
    <name type="scientific">Pelomonas caseinilytica</name>
    <dbReference type="NCBI Taxonomy" id="2906763"/>
    <lineage>
        <taxon>Bacteria</taxon>
        <taxon>Pseudomonadati</taxon>
        <taxon>Pseudomonadota</taxon>
        <taxon>Betaproteobacteria</taxon>
        <taxon>Burkholderiales</taxon>
        <taxon>Sphaerotilaceae</taxon>
        <taxon>Roseateles</taxon>
    </lineage>
</organism>
<sequence>MEFSPVGQPPAPRRPGRLLRGLAGAGFVACTAWAVAAPALPGEQAVVPGLAAPAEILVDRWGVPHIYAASTDDLFFAQGFNAARDRLFQIDLWRRRGLGRLAAVLGPQFVEQDRAARLFLYRGDMAREWRSYGPDAERIATRFVAGINAYIDLVGRDRSRLPMEFARLSYLPEKWQPEDVVRIRSHGLARNLVSEVTRALVACRSSLKADEVRQRLTPPWETVLPAGLDPCVPPQLLRAYLLGTQPVTVAARGGLVGEAVPSATALAAAPAGPPWEEPLEGSNAWVVAPARSATGRPILASDPHRSHAVPSLRYIVHLRAPGLDVIGGGEPALPGVSIGHNGSVAFGLTIFSSDQEDLYVYELNPERPDEVRHGGRWERLRTVRESIPVRGGAAEEAELQFTRHGPVLLVDRAQRRVYALRSAWSEPGTAPYFGSIGYMKARNFTEFKRAMATWGAPSENQLYADVAGNIGWVAGGRMPVRRNWDGLLPVPGDGRYEWAGFWTGEQLPSALNPAAGWIASANEMNLPEGYPARERKLGFEWPPKARWQRIAESLQALPKVSLEDSMRLQNDLLSVSARRVQAVLRGTTWADPRAASAARLLLGWDAVERGDSAAAALFELWWSRHLGPAVKDALAPRNAAALIRTADAGLLLQTLEQPASALGVGATARRDRLLEASLAAAWDELGRLAGPDTTAWRWDRLHSVQFMHPLANAFDEATRARLNVGPFPKQGGSDTVNVSAYDPATLREIGGPSLRIVLDVGQWDNSRAVNTPGQSGDPASPHYRDLAPLWLKGEYFPLLYSRPKVEAATERRIELLPPKPAR</sequence>